<dbReference type="STRING" id="111780.Sta7437_0816"/>
<dbReference type="HOGENOM" id="CLU_054211_0_0_3"/>
<dbReference type="Proteomes" id="UP000010473">
    <property type="component" value="Chromosome"/>
</dbReference>
<accession>K9XQN9</accession>
<proteinExistence type="predicted"/>
<dbReference type="PATRIC" id="fig|111780.3.peg.848"/>
<gene>
    <name evidence="1" type="ordered locus">Sta7437_0816</name>
</gene>
<organism evidence="1 2">
    <name type="scientific">Stanieria cyanosphaera (strain ATCC 29371 / PCC 7437)</name>
    <dbReference type="NCBI Taxonomy" id="111780"/>
    <lineage>
        <taxon>Bacteria</taxon>
        <taxon>Bacillati</taxon>
        <taxon>Cyanobacteriota</taxon>
        <taxon>Cyanophyceae</taxon>
        <taxon>Pleurocapsales</taxon>
        <taxon>Dermocarpellaceae</taxon>
        <taxon>Stanieria</taxon>
    </lineage>
</organism>
<dbReference type="EMBL" id="CP003653">
    <property type="protein sequence ID" value="AFZ34404.1"/>
    <property type="molecule type" value="Genomic_DNA"/>
</dbReference>
<dbReference type="OrthoDB" id="482635at2"/>
<name>K9XQN9_STAC7</name>
<sequence>MLIQFRHLYPDGSLISKLLTIDHGNYIVKVSVKVAGKTVATGLAAAQTVEMAEDRARERALATLVMEKSVLAKNNNQDLKESQKPQTDIKQQQIVEPVFIEQNLQVKETVEEVTSPTSQTSFSLETEASVQDTLNLVSPSINTSPQNNDYNSFDSVIEIQEQTTFEEDNETINFPIEESLPHSETISSSHSIPSLFDVNSTESTAEDELLEDNDFEQQTAPLSSGNNSEILEITFNEIIDQTDREMKRLGWTKEIGKEFLKAHYGKKSRLHLNDEELLAFLDYLQKLPTPQ</sequence>
<dbReference type="AlphaFoldDB" id="K9XQN9"/>
<dbReference type="RefSeq" id="WP_015192077.1">
    <property type="nucleotide sequence ID" value="NC_019748.1"/>
</dbReference>
<dbReference type="KEGG" id="scs:Sta7437_0816"/>
<evidence type="ECO:0000313" key="2">
    <source>
        <dbReference type="Proteomes" id="UP000010473"/>
    </source>
</evidence>
<evidence type="ECO:0000313" key="1">
    <source>
        <dbReference type="EMBL" id="AFZ34404.1"/>
    </source>
</evidence>
<keyword evidence="2" id="KW-1185">Reference proteome</keyword>
<protein>
    <submittedName>
        <fullName evidence="1">Uncharacterized protein</fullName>
    </submittedName>
</protein>
<reference evidence="2" key="1">
    <citation type="journal article" date="2013" name="Proc. Natl. Acad. Sci. U.S.A.">
        <title>Improving the coverage of the cyanobacterial phylum using diversity-driven genome sequencing.</title>
        <authorList>
            <person name="Shih P.M."/>
            <person name="Wu D."/>
            <person name="Latifi A."/>
            <person name="Axen S.D."/>
            <person name="Fewer D.P."/>
            <person name="Talla E."/>
            <person name="Calteau A."/>
            <person name="Cai F."/>
            <person name="Tandeau de Marsac N."/>
            <person name="Rippka R."/>
            <person name="Herdman M."/>
            <person name="Sivonen K."/>
            <person name="Coursin T."/>
            <person name="Laurent T."/>
            <person name="Goodwin L."/>
            <person name="Nolan M."/>
            <person name="Davenport K.W."/>
            <person name="Han C.S."/>
            <person name="Rubin E.M."/>
            <person name="Eisen J.A."/>
            <person name="Woyke T."/>
            <person name="Gugger M."/>
            <person name="Kerfeld C.A."/>
        </authorList>
    </citation>
    <scope>NUCLEOTIDE SEQUENCE [LARGE SCALE GENOMIC DNA]</scope>
    <source>
        <strain evidence="2">ATCC 29371 / PCC 7437</strain>
    </source>
</reference>
<dbReference type="eggNOG" id="ENOG5031IQT">
    <property type="taxonomic scope" value="Bacteria"/>
</dbReference>